<name>A0A1V6RAV2_9EURO</name>
<feature type="region of interest" description="Disordered" evidence="1">
    <location>
        <begin position="166"/>
        <end position="207"/>
    </location>
</feature>
<organism evidence="3 4">
    <name type="scientific">Penicillium solitum</name>
    <dbReference type="NCBI Taxonomy" id="60172"/>
    <lineage>
        <taxon>Eukaryota</taxon>
        <taxon>Fungi</taxon>
        <taxon>Dikarya</taxon>
        <taxon>Ascomycota</taxon>
        <taxon>Pezizomycotina</taxon>
        <taxon>Eurotiomycetes</taxon>
        <taxon>Eurotiomycetidae</taxon>
        <taxon>Eurotiales</taxon>
        <taxon>Aspergillaceae</taxon>
        <taxon>Penicillium</taxon>
    </lineage>
</organism>
<accession>A0A1V6RAV2</accession>
<keyword evidence="4" id="KW-1185">Reference proteome</keyword>
<reference evidence="4" key="1">
    <citation type="journal article" date="2017" name="Nat. Microbiol.">
        <title>Global analysis of biosynthetic gene clusters reveals vast potential of secondary metabolite production in Penicillium species.</title>
        <authorList>
            <person name="Nielsen J.C."/>
            <person name="Grijseels S."/>
            <person name="Prigent S."/>
            <person name="Ji B."/>
            <person name="Dainat J."/>
            <person name="Nielsen K.F."/>
            <person name="Frisvad J.C."/>
            <person name="Workman M."/>
            <person name="Nielsen J."/>
        </authorList>
    </citation>
    <scope>NUCLEOTIDE SEQUENCE [LARGE SCALE GENOMIC DNA]</scope>
    <source>
        <strain evidence="4">IBT 29525</strain>
    </source>
</reference>
<dbReference type="Proteomes" id="UP000191612">
    <property type="component" value="Unassembled WGS sequence"/>
</dbReference>
<evidence type="ECO:0000313" key="3">
    <source>
        <dbReference type="EMBL" id="OQD98391.1"/>
    </source>
</evidence>
<protein>
    <submittedName>
        <fullName evidence="3">Uncharacterized protein</fullName>
    </submittedName>
</protein>
<dbReference type="AlphaFoldDB" id="A0A1V6RAV2"/>
<dbReference type="EMBL" id="MDYO01000009">
    <property type="protein sequence ID" value="OQD98391.1"/>
    <property type="molecule type" value="Genomic_DNA"/>
</dbReference>
<evidence type="ECO:0000256" key="1">
    <source>
        <dbReference type="SAM" id="MobiDB-lite"/>
    </source>
</evidence>
<keyword evidence="2" id="KW-0472">Membrane</keyword>
<evidence type="ECO:0000313" key="4">
    <source>
        <dbReference type="Proteomes" id="UP000191612"/>
    </source>
</evidence>
<sequence>MAWNSSCQPVLSCEDSPLAITGSLIGIITLAYAIIITVLYRTQELGNANEDIKRIGGQIRREYISLDSLHKWIRDLHGTTEMSHEIYYLAEALVKEARKTEIQKDLDDILRIRSSLEAICQELANRVMLHKVQKQSEMFEGYRASLKNQKAMLRRVMDALHLDAMDESTDENSVSSSSSSKLELDEIDIEMRQPTQWDPPGQRNDDT</sequence>
<proteinExistence type="predicted"/>
<comment type="caution">
    <text evidence="3">The sequence shown here is derived from an EMBL/GenBank/DDBJ whole genome shotgun (WGS) entry which is preliminary data.</text>
</comment>
<evidence type="ECO:0000256" key="2">
    <source>
        <dbReference type="SAM" id="Phobius"/>
    </source>
</evidence>
<feature type="transmembrane region" description="Helical" evidence="2">
    <location>
        <begin position="20"/>
        <end position="40"/>
    </location>
</feature>
<gene>
    <name evidence="3" type="ORF">PENSOL_c009G07929</name>
</gene>
<keyword evidence="2" id="KW-0812">Transmembrane</keyword>
<keyword evidence="2" id="KW-1133">Transmembrane helix</keyword>